<keyword evidence="3" id="KW-1185">Reference proteome</keyword>
<evidence type="ECO:0000313" key="2">
    <source>
        <dbReference type="EMBL" id="KAL1843050.1"/>
    </source>
</evidence>
<proteinExistence type="predicted"/>
<dbReference type="Proteomes" id="UP001583172">
    <property type="component" value="Unassembled WGS sequence"/>
</dbReference>
<organism evidence="2 3">
    <name type="scientific">Humicola insolens</name>
    <name type="common">Soft-rot fungus</name>
    <dbReference type="NCBI Taxonomy" id="85995"/>
    <lineage>
        <taxon>Eukaryota</taxon>
        <taxon>Fungi</taxon>
        <taxon>Dikarya</taxon>
        <taxon>Ascomycota</taxon>
        <taxon>Pezizomycotina</taxon>
        <taxon>Sordariomycetes</taxon>
        <taxon>Sordariomycetidae</taxon>
        <taxon>Sordariales</taxon>
        <taxon>Chaetomiaceae</taxon>
        <taxon>Mycothermus</taxon>
    </lineage>
</organism>
<reference evidence="2 3" key="1">
    <citation type="journal article" date="2024" name="Commun. Biol.">
        <title>Comparative genomic analysis of thermophilic fungi reveals convergent evolutionary adaptations and gene losses.</title>
        <authorList>
            <person name="Steindorff A.S."/>
            <person name="Aguilar-Pontes M.V."/>
            <person name="Robinson A.J."/>
            <person name="Andreopoulos B."/>
            <person name="LaButti K."/>
            <person name="Kuo A."/>
            <person name="Mondo S."/>
            <person name="Riley R."/>
            <person name="Otillar R."/>
            <person name="Haridas S."/>
            <person name="Lipzen A."/>
            <person name="Grimwood J."/>
            <person name="Schmutz J."/>
            <person name="Clum A."/>
            <person name="Reid I.D."/>
            <person name="Moisan M.C."/>
            <person name="Butler G."/>
            <person name="Nguyen T.T.M."/>
            <person name="Dewar K."/>
            <person name="Conant G."/>
            <person name="Drula E."/>
            <person name="Henrissat B."/>
            <person name="Hansel C."/>
            <person name="Singer S."/>
            <person name="Hutchinson M.I."/>
            <person name="de Vries R.P."/>
            <person name="Natvig D.O."/>
            <person name="Powell A.J."/>
            <person name="Tsang A."/>
            <person name="Grigoriev I.V."/>
        </authorList>
    </citation>
    <scope>NUCLEOTIDE SEQUENCE [LARGE SCALE GENOMIC DNA]</scope>
    <source>
        <strain evidence="2 3">CBS 620.91</strain>
    </source>
</reference>
<gene>
    <name evidence="2" type="ORF">VTJ49DRAFT_3185</name>
</gene>
<name>A0ABR3VMN8_HUMIN</name>
<sequence length="509" mass="55082">MPVPPVHESPGTWSTRSSSQPLSGAAESPSPAPGSPSQGRHNQPADDGTVSLTIHLGAAFRTFHHVSPPVLDAFTAWKLANGRVQIGNPPLVNTAYAEGVFHVTLSGLLPPRLISPLVGEAECPPFPSPEELEEHLDALEALLEIMHFHYRRNSLQGYWGLAHGPGERVGGNSEGKDGSDNGIKEESMEGSANGNRVNNTNDNGHGDKDPVLSIIHLWRIGGLRNGLLLDERWLSWMRHKCMGPFVARLGTVDGKIGSGWPPRAKDVNEDRMQDEDEHEHDIDDMGDEVVMERALNVCLVFGWEKEFCKAAERLAYVCSVAVDGATGERTLVKPDGSAMAIAVCGRRTVESILSARDEVVQDVCAKAKSSLLTWTSRIGQRPCANATCNTNRIAGLNAFLAFTSLYPSRGGTLARPLREIVDALKYITATDAELMALTAEHSAGGGNSHQAVVASLGIPSWAVRLREMYGGTCVKCNDFAPTSMLFPLEDLLNDLSMEIQIRLSEHVQP</sequence>
<evidence type="ECO:0000256" key="1">
    <source>
        <dbReference type="SAM" id="MobiDB-lite"/>
    </source>
</evidence>
<evidence type="ECO:0000313" key="3">
    <source>
        <dbReference type="Proteomes" id="UP001583172"/>
    </source>
</evidence>
<protein>
    <submittedName>
        <fullName evidence="2">Uncharacterized protein</fullName>
    </submittedName>
</protein>
<accession>A0ABR3VMN8</accession>
<feature type="compositionally biased region" description="Low complexity" evidence="1">
    <location>
        <begin position="21"/>
        <end position="39"/>
    </location>
</feature>
<feature type="region of interest" description="Disordered" evidence="1">
    <location>
        <begin position="166"/>
        <end position="206"/>
    </location>
</feature>
<feature type="region of interest" description="Disordered" evidence="1">
    <location>
        <begin position="1"/>
        <end position="48"/>
    </location>
</feature>
<comment type="caution">
    <text evidence="2">The sequence shown here is derived from an EMBL/GenBank/DDBJ whole genome shotgun (WGS) entry which is preliminary data.</text>
</comment>
<feature type="compositionally biased region" description="Basic and acidic residues" evidence="1">
    <location>
        <begin position="174"/>
        <end position="187"/>
    </location>
</feature>
<feature type="compositionally biased region" description="Polar residues" evidence="1">
    <location>
        <begin position="11"/>
        <end position="20"/>
    </location>
</feature>
<feature type="compositionally biased region" description="Low complexity" evidence="1">
    <location>
        <begin position="193"/>
        <end position="203"/>
    </location>
</feature>
<dbReference type="EMBL" id="JAZGSY010000025">
    <property type="protein sequence ID" value="KAL1843050.1"/>
    <property type="molecule type" value="Genomic_DNA"/>
</dbReference>